<accession>A0AAU8IE78</accession>
<gene>
    <name evidence="2" type="ORF">ABNN70_12710</name>
</gene>
<evidence type="ECO:0000256" key="1">
    <source>
        <dbReference type="SAM" id="Phobius"/>
    </source>
</evidence>
<organism evidence="2">
    <name type="scientific">Sporolactobacillus sp. Y61</name>
    <dbReference type="NCBI Taxonomy" id="3160863"/>
    <lineage>
        <taxon>Bacteria</taxon>
        <taxon>Bacillati</taxon>
        <taxon>Bacillota</taxon>
        <taxon>Bacilli</taxon>
        <taxon>Bacillales</taxon>
        <taxon>Sporolactobacillaceae</taxon>
        <taxon>Sporolactobacillus</taxon>
    </lineage>
</organism>
<keyword evidence="1" id="KW-1133">Transmembrane helix</keyword>
<keyword evidence="1" id="KW-0812">Transmembrane</keyword>
<feature type="transmembrane region" description="Helical" evidence="1">
    <location>
        <begin position="6"/>
        <end position="21"/>
    </location>
</feature>
<keyword evidence="1" id="KW-0472">Membrane</keyword>
<sequence>MKKSGWLPEFLILIIVVYIFCRRKVLFEMVLFMLGGRYLYKQVREQHFLKT</sequence>
<dbReference type="AlphaFoldDB" id="A0AAU8IE78"/>
<proteinExistence type="predicted"/>
<protein>
    <submittedName>
        <fullName evidence="2">Uncharacterized protein</fullName>
    </submittedName>
</protein>
<dbReference type="EMBL" id="CP159510">
    <property type="protein sequence ID" value="XCJ16508.1"/>
    <property type="molecule type" value="Genomic_DNA"/>
</dbReference>
<evidence type="ECO:0000313" key="2">
    <source>
        <dbReference type="EMBL" id="XCJ16508.1"/>
    </source>
</evidence>
<dbReference type="RefSeq" id="WP_353948002.1">
    <property type="nucleotide sequence ID" value="NZ_CP159510.1"/>
</dbReference>
<name>A0AAU8IE78_9BACL</name>
<reference evidence="2" key="1">
    <citation type="submission" date="2024-06" db="EMBL/GenBank/DDBJ databases">
        <authorList>
            <person name="Fan A."/>
            <person name="Zhang F.Y."/>
            <person name="Zhang L."/>
        </authorList>
    </citation>
    <scope>NUCLEOTIDE SEQUENCE</scope>
    <source>
        <strain evidence="2">Y61</strain>
    </source>
</reference>